<evidence type="ECO:0000313" key="1">
    <source>
        <dbReference type="EMBL" id="GAH13883.1"/>
    </source>
</evidence>
<name>X1EZ64_9ZZZZ</name>
<dbReference type="AlphaFoldDB" id="X1EZ64"/>
<protein>
    <recommendedName>
        <fullName evidence="2">Fibronectin type-III domain-containing protein</fullName>
    </recommendedName>
</protein>
<gene>
    <name evidence="1" type="ORF">S01H4_54534</name>
</gene>
<proteinExistence type="predicted"/>
<comment type="caution">
    <text evidence="1">The sequence shown here is derived from an EMBL/GenBank/DDBJ whole genome shotgun (WGS) entry which is preliminary data.</text>
</comment>
<sequence>MGNGTITDIDAESCHYRGVVWDTISRGDPGNVAPADTLYSDYALDLGVYGVGAFTKSMTGLIPVTTYFYRACAKNGGGWDYGAEQTFDTLAGWTGKISGVTDPAEIAGVAAANIAKVKGVA</sequence>
<organism evidence="1">
    <name type="scientific">marine sediment metagenome</name>
    <dbReference type="NCBI Taxonomy" id="412755"/>
    <lineage>
        <taxon>unclassified sequences</taxon>
        <taxon>metagenomes</taxon>
        <taxon>ecological metagenomes</taxon>
    </lineage>
</organism>
<dbReference type="EMBL" id="BART01031392">
    <property type="protein sequence ID" value="GAH13883.1"/>
    <property type="molecule type" value="Genomic_DNA"/>
</dbReference>
<evidence type="ECO:0008006" key="2">
    <source>
        <dbReference type="Google" id="ProtNLM"/>
    </source>
</evidence>
<accession>X1EZ64</accession>
<reference evidence="1" key="1">
    <citation type="journal article" date="2014" name="Front. Microbiol.">
        <title>High frequency of phylogenetically diverse reductive dehalogenase-homologous genes in deep subseafloor sedimentary metagenomes.</title>
        <authorList>
            <person name="Kawai M."/>
            <person name="Futagami T."/>
            <person name="Toyoda A."/>
            <person name="Takaki Y."/>
            <person name="Nishi S."/>
            <person name="Hori S."/>
            <person name="Arai W."/>
            <person name="Tsubouchi T."/>
            <person name="Morono Y."/>
            <person name="Uchiyama I."/>
            <person name="Ito T."/>
            <person name="Fujiyama A."/>
            <person name="Inagaki F."/>
            <person name="Takami H."/>
        </authorList>
    </citation>
    <scope>NUCLEOTIDE SEQUENCE</scope>
    <source>
        <strain evidence="1">Expedition CK06-06</strain>
    </source>
</reference>